<dbReference type="SMART" id="SM00880">
    <property type="entry name" value="CHAD"/>
    <property type="match status" value="1"/>
</dbReference>
<proteinExistence type="predicted"/>
<dbReference type="InterPro" id="IPR038186">
    <property type="entry name" value="CHAD_dom_sf"/>
</dbReference>
<dbReference type="PROSITE" id="PS51708">
    <property type="entry name" value="CHAD"/>
    <property type="match status" value="1"/>
</dbReference>
<dbReference type="InParanoid" id="U5DAB5"/>
<dbReference type="eggNOG" id="COG5607">
    <property type="taxonomic scope" value="Bacteria"/>
</dbReference>
<gene>
    <name evidence="2" type="ORF">KR51_00018770</name>
</gene>
<organism evidence="2 3">
    <name type="scientific">Rubidibacter lacunae KORDI 51-2</name>
    <dbReference type="NCBI Taxonomy" id="582515"/>
    <lineage>
        <taxon>Bacteria</taxon>
        <taxon>Bacillati</taxon>
        <taxon>Cyanobacteriota</taxon>
        <taxon>Cyanophyceae</taxon>
        <taxon>Oscillatoriophycideae</taxon>
        <taxon>Chroococcales</taxon>
        <taxon>Aphanothecaceae</taxon>
        <taxon>Rubidibacter</taxon>
    </lineage>
</organism>
<reference evidence="2 3" key="1">
    <citation type="submission" date="2013-05" db="EMBL/GenBank/DDBJ databases">
        <title>Draft genome sequence of Rubidibacter lacunae KORDI 51-2.</title>
        <authorList>
            <person name="Choi D.H."/>
            <person name="Noh J.H."/>
            <person name="Kwon K.-K."/>
            <person name="Lee J.-H."/>
            <person name="Ryu J.-Y."/>
        </authorList>
    </citation>
    <scope>NUCLEOTIDE SEQUENCE [LARGE SCALE GENOMIC DNA]</scope>
    <source>
        <strain evidence="2 3">KORDI 51-2</strain>
    </source>
</reference>
<dbReference type="EMBL" id="ASSJ01000048">
    <property type="protein sequence ID" value="ERN41518.1"/>
    <property type="molecule type" value="Genomic_DNA"/>
</dbReference>
<dbReference type="STRING" id="582515.KR51_00018770"/>
<sequence>MTQSTLTAVSSLGDWAIAAIARHSRKIARHETEVRRDRDPEALHQLRVGMRRLRSALRGFAPVLEVSKTLTDKRVGRLARRLGRLRDLDVLREALERRYRPHVPLSEQDALDETLTRLDKQRRKARKQVQRTLDSKRYCALKTETNAWLACPRQRAIAQLPMGEVLPDLLLPEVGELLLHPGWFVELPAAGESAAPDSLRVEELLQVRGELLHDLRKAAKRARYQLELFASLYGDAYAAHVRQVEAVQTVLGEIQDTQVLEAFLANICGCKWAKSMPTLAELLRRARWEHWQTWQSLRQELLGPEWRRSLHAIILQGVRFEAHSNASSNKVDAESSITDAIASTAADKSSNT</sequence>
<dbReference type="AlphaFoldDB" id="U5DAB5"/>
<dbReference type="InterPro" id="IPR007899">
    <property type="entry name" value="CHAD_dom"/>
</dbReference>
<keyword evidence="3" id="KW-1185">Reference proteome</keyword>
<feature type="domain" description="CHAD" evidence="1">
    <location>
        <begin position="9"/>
        <end position="307"/>
    </location>
</feature>
<dbReference type="PANTHER" id="PTHR39339:SF1">
    <property type="entry name" value="CHAD DOMAIN-CONTAINING PROTEIN"/>
    <property type="match status" value="1"/>
</dbReference>
<evidence type="ECO:0000313" key="2">
    <source>
        <dbReference type="EMBL" id="ERN41518.1"/>
    </source>
</evidence>
<dbReference type="RefSeq" id="WP_022606766.1">
    <property type="nucleotide sequence ID" value="NZ_ASSJ01000048.1"/>
</dbReference>
<dbReference type="OrthoDB" id="9777271at2"/>
<evidence type="ECO:0000313" key="3">
    <source>
        <dbReference type="Proteomes" id="UP000016960"/>
    </source>
</evidence>
<protein>
    <recommendedName>
        <fullName evidence="1">CHAD domain-containing protein</fullName>
    </recommendedName>
</protein>
<accession>U5DAB5</accession>
<dbReference type="Gene3D" id="1.40.20.10">
    <property type="entry name" value="CHAD domain"/>
    <property type="match status" value="1"/>
</dbReference>
<dbReference type="Pfam" id="PF05235">
    <property type="entry name" value="CHAD"/>
    <property type="match status" value="1"/>
</dbReference>
<comment type="caution">
    <text evidence="2">The sequence shown here is derived from an EMBL/GenBank/DDBJ whole genome shotgun (WGS) entry which is preliminary data.</text>
</comment>
<name>U5DAB5_9CHRO</name>
<dbReference type="PATRIC" id="fig|582515.4.peg.2120"/>
<dbReference type="Proteomes" id="UP000016960">
    <property type="component" value="Unassembled WGS sequence"/>
</dbReference>
<dbReference type="PANTHER" id="PTHR39339">
    <property type="entry name" value="SLR1444 PROTEIN"/>
    <property type="match status" value="1"/>
</dbReference>
<evidence type="ECO:0000259" key="1">
    <source>
        <dbReference type="PROSITE" id="PS51708"/>
    </source>
</evidence>